<evidence type="ECO:0000313" key="3">
    <source>
        <dbReference type="Proteomes" id="UP000800082"/>
    </source>
</evidence>
<dbReference type="EMBL" id="ML978999">
    <property type="protein sequence ID" value="KAF1923953.1"/>
    <property type="molecule type" value="Genomic_DNA"/>
</dbReference>
<feature type="compositionally biased region" description="Basic and acidic residues" evidence="1">
    <location>
        <begin position="58"/>
        <end position="72"/>
    </location>
</feature>
<evidence type="ECO:0000256" key="1">
    <source>
        <dbReference type="SAM" id="MobiDB-lite"/>
    </source>
</evidence>
<gene>
    <name evidence="2" type="ORF">M421DRAFT_302189</name>
</gene>
<organism evidence="2 3">
    <name type="scientific">Didymella exigua CBS 183.55</name>
    <dbReference type="NCBI Taxonomy" id="1150837"/>
    <lineage>
        <taxon>Eukaryota</taxon>
        <taxon>Fungi</taxon>
        <taxon>Dikarya</taxon>
        <taxon>Ascomycota</taxon>
        <taxon>Pezizomycotina</taxon>
        <taxon>Dothideomycetes</taxon>
        <taxon>Pleosporomycetidae</taxon>
        <taxon>Pleosporales</taxon>
        <taxon>Pleosporineae</taxon>
        <taxon>Didymellaceae</taxon>
        <taxon>Didymella</taxon>
    </lineage>
</organism>
<dbReference type="Proteomes" id="UP000800082">
    <property type="component" value="Unassembled WGS sequence"/>
</dbReference>
<evidence type="ECO:0000313" key="2">
    <source>
        <dbReference type="EMBL" id="KAF1923953.1"/>
    </source>
</evidence>
<dbReference type="AlphaFoldDB" id="A0A6A5R8K1"/>
<proteinExistence type="predicted"/>
<feature type="region of interest" description="Disordered" evidence="1">
    <location>
        <begin position="154"/>
        <end position="186"/>
    </location>
</feature>
<keyword evidence="3" id="KW-1185">Reference proteome</keyword>
<feature type="region of interest" description="Disordered" evidence="1">
    <location>
        <begin position="1"/>
        <end position="74"/>
    </location>
</feature>
<accession>A0A6A5R8K1</accession>
<protein>
    <submittedName>
        <fullName evidence="2">Uncharacterized protein</fullName>
    </submittedName>
</protein>
<dbReference type="OrthoDB" id="10440334at2759"/>
<reference evidence="2" key="1">
    <citation type="journal article" date="2020" name="Stud. Mycol.">
        <title>101 Dothideomycetes genomes: a test case for predicting lifestyles and emergence of pathogens.</title>
        <authorList>
            <person name="Haridas S."/>
            <person name="Albert R."/>
            <person name="Binder M."/>
            <person name="Bloem J."/>
            <person name="Labutti K."/>
            <person name="Salamov A."/>
            <person name="Andreopoulos B."/>
            <person name="Baker S."/>
            <person name="Barry K."/>
            <person name="Bills G."/>
            <person name="Bluhm B."/>
            <person name="Cannon C."/>
            <person name="Castanera R."/>
            <person name="Culley D."/>
            <person name="Daum C."/>
            <person name="Ezra D."/>
            <person name="Gonzalez J."/>
            <person name="Henrissat B."/>
            <person name="Kuo A."/>
            <person name="Liang C."/>
            <person name="Lipzen A."/>
            <person name="Lutzoni F."/>
            <person name="Magnuson J."/>
            <person name="Mondo S."/>
            <person name="Nolan M."/>
            <person name="Ohm R."/>
            <person name="Pangilinan J."/>
            <person name="Park H.-J."/>
            <person name="Ramirez L."/>
            <person name="Alfaro M."/>
            <person name="Sun H."/>
            <person name="Tritt A."/>
            <person name="Yoshinaga Y."/>
            <person name="Zwiers L.-H."/>
            <person name="Turgeon B."/>
            <person name="Goodwin S."/>
            <person name="Spatafora J."/>
            <person name="Crous P."/>
            <person name="Grigoriev I."/>
        </authorList>
    </citation>
    <scope>NUCLEOTIDE SEQUENCE</scope>
    <source>
        <strain evidence="2">CBS 183.55</strain>
    </source>
</reference>
<sequence length="186" mass="20732">MMPRNMPGHERASTAPSQPQLRIKETYFQTPTAVPSPDASPDNAISPMTRSVFANPGLRRDSKHEPPADRTMRYNPTIEPTIATFKENKTMKKRLTTLFSSAWRAVRKCIYSPPLSELDDVKSSTARLLYADRYQPIYGHGSIAAGAKPTIISDNPSAMMDSAWSSPQRGSNPRRARPTPKENFVV</sequence>
<dbReference type="GeneID" id="54346762"/>
<name>A0A6A5R8K1_9PLEO</name>
<dbReference type="RefSeq" id="XP_033444206.1">
    <property type="nucleotide sequence ID" value="XM_033589115.1"/>
</dbReference>